<feature type="transmembrane region" description="Helical" evidence="1">
    <location>
        <begin position="36"/>
        <end position="59"/>
    </location>
</feature>
<reference evidence="2" key="1">
    <citation type="journal article" date="2015" name="Nature">
        <title>Complex archaea that bridge the gap between prokaryotes and eukaryotes.</title>
        <authorList>
            <person name="Spang A."/>
            <person name="Saw J.H."/>
            <person name="Jorgensen S.L."/>
            <person name="Zaremba-Niedzwiedzka K."/>
            <person name="Martijn J."/>
            <person name="Lind A.E."/>
            <person name="van Eijk R."/>
            <person name="Schleper C."/>
            <person name="Guy L."/>
            <person name="Ettema T.J."/>
        </authorList>
    </citation>
    <scope>NUCLEOTIDE SEQUENCE</scope>
</reference>
<keyword evidence="1" id="KW-1133">Transmembrane helix</keyword>
<keyword evidence="1" id="KW-0472">Membrane</keyword>
<gene>
    <name evidence="2" type="ORF">LCGC14_1448730</name>
</gene>
<evidence type="ECO:0000313" key="2">
    <source>
        <dbReference type="EMBL" id="KKM69642.1"/>
    </source>
</evidence>
<dbReference type="Pfam" id="PF11174">
    <property type="entry name" value="DUF2970"/>
    <property type="match status" value="1"/>
</dbReference>
<dbReference type="EMBL" id="LAZR01009954">
    <property type="protein sequence ID" value="KKM69642.1"/>
    <property type="molecule type" value="Genomic_DNA"/>
</dbReference>
<protein>
    <recommendedName>
        <fullName evidence="3">DUF2970 domain-containing protein</fullName>
    </recommendedName>
</protein>
<accession>A0A0F9MKD4</accession>
<evidence type="ECO:0000256" key="1">
    <source>
        <dbReference type="SAM" id="Phobius"/>
    </source>
</evidence>
<comment type="caution">
    <text evidence="2">The sequence shown here is derived from an EMBL/GenBank/DDBJ whole genome shotgun (WGS) entry which is preliminary data.</text>
</comment>
<proteinExistence type="predicted"/>
<dbReference type="InterPro" id="IPR021344">
    <property type="entry name" value="DUF2970"/>
</dbReference>
<name>A0A0F9MKD4_9ZZZZ</name>
<sequence length="61" mass="6795">MLQLFSALQSVLAAFFGVQSENKRQVDFKQHSPISIILIAIVLFIAFVIAIYAVVAWVLDT</sequence>
<keyword evidence="1" id="KW-0812">Transmembrane</keyword>
<dbReference type="AlphaFoldDB" id="A0A0F9MKD4"/>
<evidence type="ECO:0008006" key="3">
    <source>
        <dbReference type="Google" id="ProtNLM"/>
    </source>
</evidence>
<organism evidence="2">
    <name type="scientific">marine sediment metagenome</name>
    <dbReference type="NCBI Taxonomy" id="412755"/>
    <lineage>
        <taxon>unclassified sequences</taxon>
        <taxon>metagenomes</taxon>
        <taxon>ecological metagenomes</taxon>
    </lineage>
</organism>